<proteinExistence type="predicted"/>
<feature type="region of interest" description="Disordered" evidence="1">
    <location>
        <begin position="59"/>
        <end position="78"/>
    </location>
</feature>
<dbReference type="STRING" id="1267564.SAMN05192561_12116"/>
<evidence type="ECO:0000313" key="4">
    <source>
        <dbReference type="Proteomes" id="UP000199215"/>
    </source>
</evidence>
<dbReference type="RefSeq" id="WP_092817887.1">
    <property type="nucleotide sequence ID" value="NZ_FNWU01000021.1"/>
</dbReference>
<evidence type="ECO:0000256" key="1">
    <source>
        <dbReference type="SAM" id="MobiDB-lite"/>
    </source>
</evidence>
<reference evidence="3 4" key="1">
    <citation type="submission" date="2016-10" db="EMBL/GenBank/DDBJ databases">
        <authorList>
            <person name="de Groot N.N."/>
        </authorList>
    </citation>
    <scope>NUCLEOTIDE SEQUENCE [LARGE SCALE GENOMIC DNA]</scope>
    <source>
        <strain evidence="3 4">IBRC-M10418</strain>
    </source>
</reference>
<accession>A0A1H6JRU8</accession>
<sequence length="154" mass="16549">MVDDRLQDGVRIAQLLASEISGDAGRLRDLQVTDADPDVEPTLDGALAYRIVRVREADAADGPERCEPAPDVDEESATADAIDDTTTIAEAFVQPDRVRLEFRVGVDAVAEAAEAADLRVRPKSVRPPRTIVFLEDGAAVKRVRPALDAASESD</sequence>
<dbReference type="InterPro" id="IPR058306">
    <property type="entry name" value="DUF7993"/>
</dbReference>
<feature type="domain" description="DUF7993" evidence="2">
    <location>
        <begin position="1"/>
        <end position="152"/>
    </location>
</feature>
<name>A0A1H6JRU8_9EURY</name>
<keyword evidence="4" id="KW-1185">Reference proteome</keyword>
<dbReference type="Pfam" id="PF25956">
    <property type="entry name" value="DUF7993"/>
    <property type="match status" value="1"/>
</dbReference>
<dbReference type="EMBL" id="FNWU01000021">
    <property type="protein sequence ID" value="SEH65230.1"/>
    <property type="molecule type" value="Genomic_DNA"/>
</dbReference>
<evidence type="ECO:0000259" key="2">
    <source>
        <dbReference type="Pfam" id="PF25956"/>
    </source>
</evidence>
<dbReference type="AlphaFoldDB" id="A0A1H6JRU8"/>
<protein>
    <recommendedName>
        <fullName evidence="2">DUF7993 domain-containing protein</fullName>
    </recommendedName>
</protein>
<evidence type="ECO:0000313" key="3">
    <source>
        <dbReference type="EMBL" id="SEH65230.1"/>
    </source>
</evidence>
<organism evidence="3 4">
    <name type="scientific">Halopenitus malekzadehii</name>
    <dbReference type="NCBI Taxonomy" id="1267564"/>
    <lineage>
        <taxon>Archaea</taxon>
        <taxon>Methanobacteriati</taxon>
        <taxon>Methanobacteriota</taxon>
        <taxon>Stenosarchaea group</taxon>
        <taxon>Halobacteria</taxon>
        <taxon>Halobacteriales</taxon>
        <taxon>Haloferacaceae</taxon>
        <taxon>Halopenitus</taxon>
    </lineage>
</organism>
<dbReference type="Proteomes" id="UP000199215">
    <property type="component" value="Unassembled WGS sequence"/>
</dbReference>
<feature type="compositionally biased region" description="Basic and acidic residues" evidence="1">
    <location>
        <begin position="59"/>
        <end position="68"/>
    </location>
</feature>
<gene>
    <name evidence="3" type="ORF">SAMN05192561_12116</name>
</gene>
<dbReference type="OrthoDB" id="242585at2157"/>